<dbReference type="EMBL" id="BNBD01000016">
    <property type="protein sequence ID" value="GHF67896.1"/>
    <property type="molecule type" value="Genomic_DNA"/>
</dbReference>
<name>A0A919EFT8_9ACTN</name>
<evidence type="ECO:0000313" key="2">
    <source>
        <dbReference type="Proteomes" id="UP000638313"/>
    </source>
</evidence>
<keyword evidence="1" id="KW-0489">Methyltransferase</keyword>
<organism evidence="1 2">
    <name type="scientific">Streptomyces mashuensis</name>
    <dbReference type="NCBI Taxonomy" id="33904"/>
    <lineage>
        <taxon>Bacteria</taxon>
        <taxon>Bacillati</taxon>
        <taxon>Actinomycetota</taxon>
        <taxon>Actinomycetes</taxon>
        <taxon>Kitasatosporales</taxon>
        <taxon>Streptomycetaceae</taxon>
        <taxon>Streptomyces</taxon>
    </lineage>
</organism>
<dbReference type="AlphaFoldDB" id="A0A919EFT8"/>
<accession>A0A919EFT8</accession>
<gene>
    <name evidence="1" type="ORF">GCM10010218_56770</name>
</gene>
<dbReference type="GO" id="GO:0032259">
    <property type="term" value="P:methylation"/>
    <property type="evidence" value="ECO:0007669"/>
    <property type="project" value="UniProtKB-KW"/>
</dbReference>
<sequence length="267" mass="29207">MAAGKTRFDDVYDAPDPRPYFRRLAPLRYEIPEHARPVFRRAAAARAAAEAPGGTPPAVLDLCSSYGINAALLNHDVTLAGLYERYTGPVTAPMTTAELLAADREFYAARRRPGALRVLGLDIAGHAVRYARAAGLLDEAHTDNLEEDEPGPELRRALAGVGLITVTGGGSYVTRRTFDRLLRHARRPVWVSAFVLRTVPLEPLVACFAEHGLHTRTDTSRTYPQRLFTDARERDYAVRAVRAAGGDPAGREEAGSFHAVLLEARPE</sequence>
<keyword evidence="1" id="KW-0808">Transferase</keyword>
<reference evidence="1" key="2">
    <citation type="submission" date="2020-09" db="EMBL/GenBank/DDBJ databases">
        <authorList>
            <person name="Sun Q."/>
            <person name="Ohkuma M."/>
        </authorList>
    </citation>
    <scope>NUCLEOTIDE SEQUENCE</scope>
    <source>
        <strain evidence="1">JCM 4059</strain>
    </source>
</reference>
<comment type="caution">
    <text evidence="1">The sequence shown here is derived from an EMBL/GenBank/DDBJ whole genome shotgun (WGS) entry which is preliminary data.</text>
</comment>
<dbReference type="GO" id="GO:0008168">
    <property type="term" value="F:methyltransferase activity"/>
    <property type="evidence" value="ECO:0007669"/>
    <property type="project" value="UniProtKB-KW"/>
</dbReference>
<protein>
    <submittedName>
        <fullName evidence="1">Methyltransferase type 12</fullName>
    </submittedName>
</protein>
<dbReference type="SUPFAM" id="SSF53335">
    <property type="entry name" value="S-adenosyl-L-methionine-dependent methyltransferases"/>
    <property type="match status" value="1"/>
</dbReference>
<evidence type="ECO:0000313" key="1">
    <source>
        <dbReference type="EMBL" id="GHF67896.1"/>
    </source>
</evidence>
<dbReference type="InterPro" id="IPR029063">
    <property type="entry name" value="SAM-dependent_MTases_sf"/>
</dbReference>
<dbReference type="Proteomes" id="UP000638313">
    <property type="component" value="Unassembled WGS sequence"/>
</dbReference>
<dbReference type="RefSeq" id="WP_190132593.1">
    <property type="nucleotide sequence ID" value="NZ_BNBD01000016.1"/>
</dbReference>
<reference evidence="1" key="1">
    <citation type="journal article" date="2014" name="Int. J. Syst. Evol. Microbiol.">
        <title>Complete genome sequence of Corynebacterium casei LMG S-19264T (=DSM 44701T), isolated from a smear-ripened cheese.</title>
        <authorList>
            <consortium name="US DOE Joint Genome Institute (JGI-PGF)"/>
            <person name="Walter F."/>
            <person name="Albersmeier A."/>
            <person name="Kalinowski J."/>
            <person name="Ruckert C."/>
        </authorList>
    </citation>
    <scope>NUCLEOTIDE SEQUENCE</scope>
    <source>
        <strain evidence="1">JCM 4059</strain>
    </source>
</reference>
<keyword evidence="2" id="KW-1185">Reference proteome</keyword>
<proteinExistence type="predicted"/>